<organism evidence="2 3">
    <name type="scientific">Phytophthora sojae (strain P6497)</name>
    <name type="common">Soybean stem and root rot agent</name>
    <name type="synonym">Phytophthora megasperma f. sp. glycines</name>
    <dbReference type="NCBI Taxonomy" id="1094619"/>
    <lineage>
        <taxon>Eukaryota</taxon>
        <taxon>Sar</taxon>
        <taxon>Stramenopiles</taxon>
        <taxon>Oomycota</taxon>
        <taxon>Peronosporomycetes</taxon>
        <taxon>Peronosporales</taxon>
        <taxon>Peronosporaceae</taxon>
        <taxon>Phytophthora</taxon>
    </lineage>
</organism>
<evidence type="ECO:0000313" key="2">
    <source>
        <dbReference type="EMBL" id="EGZ20900.1"/>
    </source>
</evidence>
<feature type="region of interest" description="Disordered" evidence="1">
    <location>
        <begin position="1"/>
        <end position="37"/>
    </location>
</feature>
<dbReference type="InParanoid" id="G4Z5B5"/>
<dbReference type="RefSeq" id="XP_009523617.1">
    <property type="nucleotide sequence ID" value="XM_009525322.1"/>
</dbReference>
<proteinExistence type="predicted"/>
<reference evidence="2 3" key="1">
    <citation type="journal article" date="2006" name="Science">
        <title>Phytophthora genome sequences uncover evolutionary origins and mechanisms of pathogenesis.</title>
        <authorList>
            <person name="Tyler B.M."/>
            <person name="Tripathy S."/>
            <person name="Zhang X."/>
            <person name="Dehal P."/>
            <person name="Jiang R.H."/>
            <person name="Aerts A."/>
            <person name="Arredondo F.D."/>
            <person name="Baxter L."/>
            <person name="Bensasson D."/>
            <person name="Beynon J.L."/>
            <person name="Chapman J."/>
            <person name="Damasceno C.M."/>
            <person name="Dorrance A.E."/>
            <person name="Dou D."/>
            <person name="Dickerman A.W."/>
            <person name="Dubchak I.L."/>
            <person name="Garbelotto M."/>
            <person name="Gijzen M."/>
            <person name="Gordon S.G."/>
            <person name="Govers F."/>
            <person name="Grunwald N.J."/>
            <person name="Huang W."/>
            <person name="Ivors K.L."/>
            <person name="Jones R.W."/>
            <person name="Kamoun S."/>
            <person name="Krampis K."/>
            <person name="Lamour K.H."/>
            <person name="Lee M.K."/>
            <person name="McDonald W.H."/>
            <person name="Medina M."/>
            <person name="Meijer H.J."/>
            <person name="Nordberg E.K."/>
            <person name="Maclean D.J."/>
            <person name="Ospina-Giraldo M.D."/>
            <person name="Morris P.F."/>
            <person name="Phuntumart V."/>
            <person name="Putnam N.H."/>
            <person name="Rash S."/>
            <person name="Rose J.K."/>
            <person name="Sakihama Y."/>
            <person name="Salamov A.A."/>
            <person name="Savidor A."/>
            <person name="Scheuring C.F."/>
            <person name="Smith B.M."/>
            <person name="Sobral B.W."/>
            <person name="Terry A."/>
            <person name="Torto-Alalibo T.A."/>
            <person name="Win J."/>
            <person name="Xu Z."/>
            <person name="Zhang H."/>
            <person name="Grigoriev I.V."/>
            <person name="Rokhsar D.S."/>
            <person name="Boore J.L."/>
        </authorList>
    </citation>
    <scope>NUCLEOTIDE SEQUENCE [LARGE SCALE GENOMIC DNA]</scope>
    <source>
        <strain evidence="2 3">P6497</strain>
    </source>
</reference>
<gene>
    <name evidence="2" type="ORF">PHYSODRAFT_488731</name>
</gene>
<dbReference type="PANTHER" id="PTHR33324:SF2">
    <property type="entry name" value="MYB_SANT-LIKE DNA-BINDING DOMAIN-CONTAINING PROTEIN"/>
    <property type="match status" value="1"/>
</dbReference>
<dbReference type="EMBL" id="JH159153">
    <property type="protein sequence ID" value="EGZ20900.1"/>
    <property type="molecule type" value="Genomic_DNA"/>
</dbReference>
<feature type="compositionally biased region" description="Low complexity" evidence="1">
    <location>
        <begin position="1"/>
        <end position="23"/>
    </location>
</feature>
<name>G4Z5B5_PHYSP</name>
<protein>
    <recommendedName>
        <fullName evidence="4">Myb/SANT-like domain-containing protein</fullName>
    </recommendedName>
</protein>
<evidence type="ECO:0008006" key="4">
    <source>
        <dbReference type="Google" id="ProtNLM"/>
    </source>
</evidence>
<sequence length="270" mass="30556">MSSASASSPSSTPAASSSSTARGSTGGRRQRVLWDSDSAVRGGKTSIGVLLEWLATPGNYARWRDGKSQTGETRETLCSEIKNAMRQHGIHHRANANIRTQISELERAFDAARSWLKENALDPYTFKRLDQENADDGNEGVMVDAERSQAEAHVLRLCRYYPTLNEVFGQDEDKGIRGRRYHRPLIVKKRKLPGDEDDDSTQRMLAEAVREERDRKRFCMEEERHKLECEKLRCEVEAAKLKLTIDRALARKKLLDAGLPEAQVNELFPK</sequence>
<evidence type="ECO:0000256" key="1">
    <source>
        <dbReference type="SAM" id="MobiDB-lite"/>
    </source>
</evidence>
<dbReference type="PANTHER" id="PTHR33324">
    <property type="entry name" value="EXPRESSED PROTEIN"/>
    <property type="match status" value="1"/>
</dbReference>
<dbReference type="Proteomes" id="UP000002640">
    <property type="component" value="Unassembled WGS sequence"/>
</dbReference>
<dbReference type="KEGG" id="psoj:PHYSODRAFT_488731"/>
<dbReference type="GeneID" id="20656324"/>
<accession>G4Z5B5</accession>
<dbReference type="AlphaFoldDB" id="G4Z5B5"/>
<evidence type="ECO:0000313" key="3">
    <source>
        <dbReference type="Proteomes" id="UP000002640"/>
    </source>
</evidence>
<keyword evidence="3" id="KW-1185">Reference proteome</keyword>
<dbReference type="OMA" id="RWRDGKS"/>